<feature type="region of interest" description="Disordered" evidence="1">
    <location>
        <begin position="42"/>
        <end position="63"/>
    </location>
</feature>
<evidence type="ECO:0000313" key="3">
    <source>
        <dbReference type="Proteomes" id="UP000693970"/>
    </source>
</evidence>
<proteinExistence type="predicted"/>
<protein>
    <submittedName>
        <fullName evidence="2">Uncharacterized protein</fullName>
    </submittedName>
</protein>
<dbReference type="AlphaFoldDB" id="A0A9K3LAU4"/>
<reference evidence="2" key="1">
    <citation type="journal article" date="2021" name="Sci. Rep.">
        <title>Diploid genomic architecture of Nitzschia inconspicua, an elite biomass production diatom.</title>
        <authorList>
            <person name="Oliver A."/>
            <person name="Podell S."/>
            <person name="Pinowska A."/>
            <person name="Traller J.C."/>
            <person name="Smith S.R."/>
            <person name="McClure R."/>
            <person name="Beliaev A."/>
            <person name="Bohutskyi P."/>
            <person name="Hill E.A."/>
            <person name="Rabines A."/>
            <person name="Zheng H."/>
            <person name="Allen L.Z."/>
            <person name="Kuo A."/>
            <person name="Grigoriev I.V."/>
            <person name="Allen A.E."/>
            <person name="Hazlebeck D."/>
            <person name="Allen E.E."/>
        </authorList>
    </citation>
    <scope>NUCLEOTIDE SEQUENCE</scope>
    <source>
        <strain evidence="2">Hildebrandi</strain>
    </source>
</reference>
<evidence type="ECO:0000313" key="2">
    <source>
        <dbReference type="EMBL" id="KAG7357966.1"/>
    </source>
</evidence>
<organism evidence="2 3">
    <name type="scientific">Nitzschia inconspicua</name>
    <dbReference type="NCBI Taxonomy" id="303405"/>
    <lineage>
        <taxon>Eukaryota</taxon>
        <taxon>Sar</taxon>
        <taxon>Stramenopiles</taxon>
        <taxon>Ochrophyta</taxon>
        <taxon>Bacillariophyta</taxon>
        <taxon>Bacillariophyceae</taxon>
        <taxon>Bacillariophycidae</taxon>
        <taxon>Bacillariales</taxon>
        <taxon>Bacillariaceae</taxon>
        <taxon>Nitzschia</taxon>
    </lineage>
</organism>
<dbReference type="EMBL" id="JAGRRH010000014">
    <property type="protein sequence ID" value="KAG7357966.1"/>
    <property type="molecule type" value="Genomic_DNA"/>
</dbReference>
<gene>
    <name evidence="2" type="ORF">IV203_014553</name>
</gene>
<sequence length="130" mass="14403">MEGAKSEIDILNYDLAKHVPMELEDDTNTCDAGEGAFAESDGEYEFGKQEASNGVGTDQQRDESAQQALGLETTLRTTSMITWCCLHRTCGVTIKHHTSGSYHASTLGCIANWSRWRDINSNDRIYPQPT</sequence>
<comment type="caution">
    <text evidence="2">The sequence shown here is derived from an EMBL/GenBank/DDBJ whole genome shotgun (WGS) entry which is preliminary data.</text>
</comment>
<name>A0A9K3LAU4_9STRA</name>
<reference evidence="2" key="2">
    <citation type="submission" date="2021-04" db="EMBL/GenBank/DDBJ databases">
        <authorList>
            <person name="Podell S."/>
        </authorList>
    </citation>
    <scope>NUCLEOTIDE SEQUENCE</scope>
    <source>
        <strain evidence="2">Hildebrandi</strain>
    </source>
</reference>
<dbReference type="Proteomes" id="UP000693970">
    <property type="component" value="Unassembled WGS sequence"/>
</dbReference>
<accession>A0A9K3LAU4</accession>
<keyword evidence="3" id="KW-1185">Reference proteome</keyword>
<evidence type="ECO:0000256" key="1">
    <source>
        <dbReference type="SAM" id="MobiDB-lite"/>
    </source>
</evidence>